<evidence type="ECO:0000313" key="3">
    <source>
        <dbReference type="Proteomes" id="UP001154252"/>
    </source>
</evidence>
<keyword evidence="3" id="KW-1185">Reference proteome</keyword>
<comment type="caution">
    <text evidence="2">The sequence shown here is derived from an EMBL/GenBank/DDBJ whole genome shotgun (WGS) entry which is preliminary data.</text>
</comment>
<evidence type="ECO:0000256" key="1">
    <source>
        <dbReference type="SAM" id="MobiDB-lite"/>
    </source>
</evidence>
<dbReference type="EMBL" id="CAJVRC010000846">
    <property type="protein sequence ID" value="CAG8893553.1"/>
    <property type="molecule type" value="Genomic_DNA"/>
</dbReference>
<gene>
    <name evidence="2" type="ORF">PEGY_LOCUS3639</name>
</gene>
<reference evidence="2" key="1">
    <citation type="submission" date="2021-07" db="EMBL/GenBank/DDBJ databases">
        <authorList>
            <person name="Branca A.L. A."/>
        </authorList>
    </citation>
    <scope>NUCLEOTIDE SEQUENCE</scope>
</reference>
<dbReference type="Gene3D" id="3.40.50.150">
    <property type="entry name" value="Vaccinia Virus protein VP39"/>
    <property type="match status" value="1"/>
</dbReference>
<proteinExistence type="predicted"/>
<dbReference type="PANTHER" id="PTHR43712:SF19">
    <property type="entry name" value="DUAL O-METHYLTRANSFERASE_FAD-DEPENDENT MONOOXYGENASE ELCB"/>
    <property type="match status" value="1"/>
</dbReference>
<dbReference type="Proteomes" id="UP001154252">
    <property type="component" value="Unassembled WGS sequence"/>
</dbReference>
<dbReference type="AlphaFoldDB" id="A0A9W4K8W3"/>
<dbReference type="PANTHER" id="PTHR43712">
    <property type="entry name" value="PUTATIVE (AFU_ORTHOLOGUE AFUA_4G14580)-RELATED"/>
    <property type="match status" value="1"/>
</dbReference>
<sequence>MPIRYLPLDPTQRAHQVCRSRSSSQSARAVTQKYHPHGHDKLPIPRATGWQSVAHSATSALLAHNEDVHAYALYMSSRTARCAQQMAPAHQKWGADSTRTNETAFNLAYNTDLPFFEYLSGKEDFMTDFAQYMRNVRK</sequence>
<evidence type="ECO:0000313" key="2">
    <source>
        <dbReference type="EMBL" id="CAG8893553.1"/>
    </source>
</evidence>
<organism evidence="2 3">
    <name type="scientific">Penicillium egyptiacum</name>
    <dbReference type="NCBI Taxonomy" id="1303716"/>
    <lineage>
        <taxon>Eukaryota</taxon>
        <taxon>Fungi</taxon>
        <taxon>Dikarya</taxon>
        <taxon>Ascomycota</taxon>
        <taxon>Pezizomycotina</taxon>
        <taxon>Eurotiomycetes</taxon>
        <taxon>Eurotiomycetidae</taxon>
        <taxon>Eurotiales</taxon>
        <taxon>Aspergillaceae</taxon>
        <taxon>Penicillium</taxon>
    </lineage>
</organism>
<accession>A0A9W4K8W3</accession>
<dbReference type="OrthoDB" id="1606438at2759"/>
<feature type="region of interest" description="Disordered" evidence="1">
    <location>
        <begin position="19"/>
        <end position="40"/>
    </location>
</feature>
<name>A0A9W4K8W3_9EURO</name>
<feature type="compositionally biased region" description="Low complexity" evidence="1">
    <location>
        <begin position="19"/>
        <end position="29"/>
    </location>
</feature>
<dbReference type="InterPro" id="IPR029063">
    <property type="entry name" value="SAM-dependent_MTases_sf"/>
</dbReference>
<protein>
    <submittedName>
        <fullName evidence="2">Uncharacterized protein</fullName>
    </submittedName>
</protein>